<keyword evidence="1" id="KW-0812">Transmembrane</keyword>
<evidence type="ECO:0000313" key="2">
    <source>
        <dbReference type="EMBL" id="SIS57739.1"/>
    </source>
</evidence>
<accession>A0A1N7K829</accession>
<dbReference type="Pfam" id="PF15956">
    <property type="entry name" value="DUF4760"/>
    <property type="match status" value="1"/>
</dbReference>
<dbReference type="RefSeq" id="WP_139327795.1">
    <property type="nucleotide sequence ID" value="NZ_FTOG01000002.1"/>
</dbReference>
<keyword evidence="1" id="KW-0472">Membrane</keyword>
<dbReference type="Proteomes" id="UP000186221">
    <property type="component" value="Unassembled WGS sequence"/>
</dbReference>
<evidence type="ECO:0000313" key="3">
    <source>
        <dbReference type="Proteomes" id="UP000186221"/>
    </source>
</evidence>
<organism evidence="2 3">
    <name type="scientific">Rhodobacter aestuarii</name>
    <dbReference type="NCBI Taxonomy" id="453582"/>
    <lineage>
        <taxon>Bacteria</taxon>
        <taxon>Pseudomonadati</taxon>
        <taxon>Pseudomonadota</taxon>
        <taxon>Alphaproteobacteria</taxon>
        <taxon>Rhodobacterales</taxon>
        <taxon>Rhodobacter group</taxon>
        <taxon>Rhodobacter</taxon>
    </lineage>
</organism>
<name>A0A1N7K829_9RHOB</name>
<dbReference type="AlphaFoldDB" id="A0A1N7K829"/>
<dbReference type="STRING" id="453582.SAMN05421580_102289"/>
<keyword evidence="3" id="KW-1185">Reference proteome</keyword>
<evidence type="ECO:0008006" key="4">
    <source>
        <dbReference type="Google" id="ProtNLM"/>
    </source>
</evidence>
<keyword evidence="1" id="KW-1133">Transmembrane helix</keyword>
<gene>
    <name evidence="2" type="ORF">SAMN05421580_102289</name>
</gene>
<dbReference type="InterPro" id="IPR031876">
    <property type="entry name" value="DUF4760"/>
</dbReference>
<protein>
    <recommendedName>
        <fullName evidence="4">DUF4760 domain-containing protein</fullName>
    </recommendedName>
</protein>
<proteinExistence type="predicted"/>
<dbReference type="EMBL" id="FTOG01000002">
    <property type="protein sequence ID" value="SIS57739.1"/>
    <property type="molecule type" value="Genomic_DNA"/>
</dbReference>
<evidence type="ECO:0000256" key="1">
    <source>
        <dbReference type="SAM" id="Phobius"/>
    </source>
</evidence>
<sequence>MTEPLPQAVMASGNVFISYGPLISAGAVLVSAIVAGIIALRNIAEQRKIARRRATLDLISHREWDGDYIRIRAEFNKLKLSHPPLEFWAAEEHKDSPQITVIRSILNDYEMISIGIREGILDEALYKRWFRSSLVNDYQKAKATIDTIRQRTGVPTIYAEFQALAERWTSKK</sequence>
<dbReference type="OrthoDB" id="7595942at2"/>
<feature type="transmembrane region" description="Helical" evidence="1">
    <location>
        <begin position="20"/>
        <end position="43"/>
    </location>
</feature>
<reference evidence="3" key="1">
    <citation type="submission" date="2017-01" db="EMBL/GenBank/DDBJ databases">
        <authorList>
            <person name="Varghese N."/>
            <person name="Submissions S."/>
        </authorList>
    </citation>
    <scope>NUCLEOTIDE SEQUENCE [LARGE SCALE GENOMIC DNA]</scope>
    <source>
        <strain evidence="3">DSM 19945</strain>
    </source>
</reference>